<dbReference type="Proteomes" id="UP000321635">
    <property type="component" value="Unassembled WGS sequence"/>
</dbReference>
<reference evidence="15 16" key="1">
    <citation type="submission" date="2019-07" db="EMBL/GenBank/DDBJ databases">
        <title>Whole genome shotgun sequence of Acetobacter nitrogenifigens NBRC 105050.</title>
        <authorList>
            <person name="Hosoyama A."/>
            <person name="Uohara A."/>
            <person name="Ohji S."/>
            <person name="Ichikawa N."/>
        </authorList>
    </citation>
    <scope>NUCLEOTIDE SEQUENCE [LARGE SCALE GENOMIC DNA]</scope>
    <source>
        <strain evidence="15 16">NBRC 105050</strain>
    </source>
</reference>
<dbReference type="SMART" id="SM00965">
    <property type="entry name" value="STN"/>
    <property type="match status" value="1"/>
</dbReference>
<evidence type="ECO:0000256" key="11">
    <source>
        <dbReference type="PROSITE-ProRule" id="PRU01360"/>
    </source>
</evidence>
<keyword evidence="3 11" id="KW-1134">Transmembrane beta strand</keyword>
<dbReference type="Pfam" id="PF07715">
    <property type="entry name" value="Plug"/>
    <property type="match status" value="1"/>
</dbReference>
<dbReference type="InterPro" id="IPR000531">
    <property type="entry name" value="Beta-barrel_TonB"/>
</dbReference>
<keyword evidence="6" id="KW-0408">Iron</keyword>
<name>A0A511XDJ7_9PROT</name>
<dbReference type="AlphaFoldDB" id="A0A511XDJ7"/>
<keyword evidence="15" id="KW-0675">Receptor</keyword>
<accession>A0A511XDJ7</accession>
<evidence type="ECO:0000256" key="2">
    <source>
        <dbReference type="ARBA" id="ARBA00022448"/>
    </source>
</evidence>
<feature type="domain" description="Secretin/TonB short N-terminal" evidence="14">
    <location>
        <begin position="40"/>
        <end position="91"/>
    </location>
</feature>
<comment type="similarity">
    <text evidence="11 12">Belongs to the TonB-dependent receptor family.</text>
</comment>
<evidence type="ECO:0000256" key="5">
    <source>
        <dbReference type="ARBA" id="ARBA00022692"/>
    </source>
</evidence>
<gene>
    <name evidence="15" type="ORF">ANI02nite_28490</name>
</gene>
<keyword evidence="2 11" id="KW-0813">Transport</keyword>
<feature type="region of interest" description="Disordered" evidence="13">
    <location>
        <begin position="94"/>
        <end position="116"/>
    </location>
</feature>
<sequence>MIAGVAGRHALAETPRAYHFALPSAPLAETLIRISAQSHSHIGFSPTLTAGLKAGPIRGFLTPLQAVNAALAGTNLSPRTQADGSLAIGREATTAKTAPNPGPEPAAPQSSAAVRKAENVEHIEARGMRSTRIHLQNKPVASTTVDKQQIELNQITNLQEAIRLQPSVQFQSANLRNTTINIRGLGAASTGTDGLENGAAVYIDGIYQARPGTALFDIPELESVTVLKGPQGTLGGIDTTSGAIQIETRLPSFRRRAELEAQAGNYGEYMIKADYSQALGHSEKAAFSVDYFQSALGGYVKNIYTNNTIYGYLDRGVRGQLLLRPDDDGNLQIRIVGGYNHNSNSMGVGLYNGTVTRYGNGNPISSTYIQAAQRVGYKIPTANPYGLGTDINSQQMIRSEDANLSMHADYNLHGYTLSSISAGSIWNFYPSLDSDSTGIDIYAANQAQNYQRQFTQEFRITSPSHRRFEYSGGLFYLWQEVKDHSRKTYGSQYAAYSASASATPESIALTDRALNGLSVLSNEKPTTNAYSAYANATWHASPRLDITGGFRYTYETKNGSFLQYLNGGGNVTGLNASQKATVLQQRAAQLAADPYQALKHDNGLVSGQMTVSYHVTPTQLVYGTYSRGEKSGGVLLIGLASNVPATVKSEYLDNYEIGYKSTFLNGKITFNADAFWMVDHNYQTSIVQYNNAGLALTYLANAKSAITRGFEADLRYNPTSNLSMFASATYDDAYYNSFASAPCAIENSYNKSCNFTGSRLALVPKWVGVLGFDYQHAVGHVGGVNLMAYGGATYTMQSSFFAATNDSIYSRINGYALLNLTFGLRSEDRKWDVSGWIHNATDKKYFTLLAGGSPLTAQVGMPLAFGGTVRLRL</sequence>
<evidence type="ECO:0000256" key="1">
    <source>
        <dbReference type="ARBA" id="ARBA00004571"/>
    </source>
</evidence>
<evidence type="ECO:0000256" key="9">
    <source>
        <dbReference type="ARBA" id="ARBA00023136"/>
    </source>
</evidence>
<evidence type="ECO:0000256" key="10">
    <source>
        <dbReference type="ARBA" id="ARBA00023237"/>
    </source>
</evidence>
<evidence type="ECO:0000256" key="12">
    <source>
        <dbReference type="RuleBase" id="RU003357"/>
    </source>
</evidence>
<keyword evidence="8 12" id="KW-0798">TonB box</keyword>
<evidence type="ECO:0000256" key="7">
    <source>
        <dbReference type="ARBA" id="ARBA00023065"/>
    </source>
</evidence>
<dbReference type="GO" id="GO:0009279">
    <property type="term" value="C:cell outer membrane"/>
    <property type="evidence" value="ECO:0007669"/>
    <property type="project" value="UniProtKB-SubCell"/>
</dbReference>
<dbReference type="InterPro" id="IPR039426">
    <property type="entry name" value="TonB-dep_rcpt-like"/>
</dbReference>
<dbReference type="Gene3D" id="3.55.50.30">
    <property type="match status" value="1"/>
</dbReference>
<evidence type="ECO:0000256" key="4">
    <source>
        <dbReference type="ARBA" id="ARBA00022496"/>
    </source>
</evidence>
<keyword evidence="5 11" id="KW-0812">Transmembrane</keyword>
<keyword evidence="4" id="KW-0410">Iron transport</keyword>
<keyword evidence="9 11" id="KW-0472">Membrane</keyword>
<comment type="subcellular location">
    <subcellularLocation>
        <location evidence="1 11">Cell outer membrane</location>
        <topology evidence="1 11">Multi-pass membrane protein</topology>
    </subcellularLocation>
</comment>
<evidence type="ECO:0000256" key="6">
    <source>
        <dbReference type="ARBA" id="ARBA00023004"/>
    </source>
</evidence>
<dbReference type="PROSITE" id="PS52016">
    <property type="entry name" value="TONB_DEPENDENT_REC_3"/>
    <property type="match status" value="1"/>
</dbReference>
<comment type="caution">
    <text evidence="15">The sequence shown here is derived from an EMBL/GenBank/DDBJ whole genome shotgun (WGS) entry which is preliminary data.</text>
</comment>
<dbReference type="GO" id="GO:0006826">
    <property type="term" value="P:iron ion transport"/>
    <property type="evidence" value="ECO:0007669"/>
    <property type="project" value="UniProtKB-KW"/>
</dbReference>
<organism evidence="15 16">
    <name type="scientific">Acetobacter nitrogenifigens DSM 23921 = NBRC 105050</name>
    <dbReference type="NCBI Taxonomy" id="1120919"/>
    <lineage>
        <taxon>Bacteria</taxon>
        <taxon>Pseudomonadati</taxon>
        <taxon>Pseudomonadota</taxon>
        <taxon>Alphaproteobacteria</taxon>
        <taxon>Acetobacterales</taxon>
        <taxon>Acetobacteraceae</taxon>
        <taxon>Acetobacter</taxon>
    </lineage>
</organism>
<dbReference type="SUPFAM" id="SSF56935">
    <property type="entry name" value="Porins"/>
    <property type="match status" value="1"/>
</dbReference>
<dbReference type="EMBL" id="BJYF01000022">
    <property type="protein sequence ID" value="GEN60965.1"/>
    <property type="molecule type" value="Genomic_DNA"/>
</dbReference>
<evidence type="ECO:0000313" key="16">
    <source>
        <dbReference type="Proteomes" id="UP000321635"/>
    </source>
</evidence>
<evidence type="ECO:0000256" key="8">
    <source>
        <dbReference type="ARBA" id="ARBA00023077"/>
    </source>
</evidence>
<evidence type="ECO:0000256" key="3">
    <source>
        <dbReference type="ARBA" id="ARBA00022452"/>
    </source>
</evidence>
<dbReference type="InterPro" id="IPR012910">
    <property type="entry name" value="Plug_dom"/>
</dbReference>
<dbReference type="PANTHER" id="PTHR32552:SF81">
    <property type="entry name" value="TONB-DEPENDENT OUTER MEMBRANE RECEPTOR"/>
    <property type="match status" value="1"/>
</dbReference>
<keyword evidence="16" id="KW-1185">Reference proteome</keyword>
<dbReference type="InterPro" id="IPR011662">
    <property type="entry name" value="Secretin/TonB_short_N"/>
</dbReference>
<dbReference type="Pfam" id="PF00593">
    <property type="entry name" value="TonB_dep_Rec_b-barrel"/>
    <property type="match status" value="1"/>
</dbReference>
<dbReference type="STRING" id="1120919.GCA_000429165_02872"/>
<keyword evidence="7" id="KW-0406">Ion transport</keyword>
<evidence type="ECO:0000313" key="15">
    <source>
        <dbReference type="EMBL" id="GEN60965.1"/>
    </source>
</evidence>
<keyword evidence="10 11" id="KW-0998">Cell outer membrane</keyword>
<dbReference type="InterPro" id="IPR036942">
    <property type="entry name" value="Beta-barrel_TonB_sf"/>
</dbReference>
<dbReference type="Gene3D" id="2.40.170.20">
    <property type="entry name" value="TonB-dependent receptor, beta-barrel domain"/>
    <property type="match status" value="1"/>
</dbReference>
<protein>
    <submittedName>
        <fullName evidence="15">TonB-dependent receptor</fullName>
    </submittedName>
</protein>
<evidence type="ECO:0000256" key="13">
    <source>
        <dbReference type="SAM" id="MobiDB-lite"/>
    </source>
</evidence>
<evidence type="ECO:0000259" key="14">
    <source>
        <dbReference type="SMART" id="SM00965"/>
    </source>
</evidence>
<dbReference type="PANTHER" id="PTHR32552">
    <property type="entry name" value="FERRICHROME IRON RECEPTOR-RELATED"/>
    <property type="match status" value="1"/>
</dbReference>
<proteinExistence type="inferred from homology"/>